<evidence type="ECO:0000313" key="2">
    <source>
        <dbReference type="Proteomes" id="UP000176101"/>
    </source>
</evidence>
<protein>
    <submittedName>
        <fullName evidence="1">Uncharacterized protein</fullName>
    </submittedName>
</protein>
<dbReference type="AlphaFoldDB" id="A0A1E7KIF8"/>
<reference evidence="1 2" key="1">
    <citation type="journal article" date="2016" name="Front. Microbiol.">
        <title>Comparative Genomics Analysis of Streptomyces Species Reveals Their Adaptation to the Marine Environment and Their Diversity at the Genomic Level.</title>
        <authorList>
            <person name="Tian X."/>
            <person name="Zhang Z."/>
            <person name="Yang T."/>
            <person name="Chen M."/>
            <person name="Li J."/>
            <person name="Chen F."/>
            <person name="Yang J."/>
            <person name="Li W."/>
            <person name="Zhang B."/>
            <person name="Zhang Z."/>
            <person name="Wu J."/>
            <person name="Zhang C."/>
            <person name="Long L."/>
            <person name="Xiao J."/>
        </authorList>
    </citation>
    <scope>NUCLEOTIDE SEQUENCE [LARGE SCALE GENOMIC DNA]</scope>
    <source>
        <strain evidence="1 2">SCSIO 02100</strain>
    </source>
</reference>
<comment type="caution">
    <text evidence="1">The sequence shown here is derived from an EMBL/GenBank/DDBJ whole genome shotgun (WGS) entry which is preliminary data.</text>
</comment>
<dbReference type="SUPFAM" id="SSF47598">
    <property type="entry name" value="Ribbon-helix-helix"/>
    <property type="match status" value="1"/>
</dbReference>
<dbReference type="InterPro" id="IPR010985">
    <property type="entry name" value="Ribbon_hlx_hlx"/>
</dbReference>
<dbReference type="RefSeq" id="WP_070196326.1">
    <property type="nucleotide sequence ID" value="NZ_LJGU01000116.1"/>
</dbReference>
<dbReference type="Proteomes" id="UP000176101">
    <property type="component" value="Unassembled WGS sequence"/>
</dbReference>
<accession>A0A1E7KIF8</accession>
<name>A0A1E7KIF8_9ACTN</name>
<evidence type="ECO:0000313" key="1">
    <source>
        <dbReference type="EMBL" id="OEV03634.1"/>
    </source>
</evidence>
<dbReference type="GO" id="GO:0006355">
    <property type="term" value="P:regulation of DNA-templated transcription"/>
    <property type="evidence" value="ECO:0007669"/>
    <property type="project" value="InterPro"/>
</dbReference>
<dbReference type="OrthoDB" id="4230094at2"/>
<keyword evidence="2" id="KW-1185">Reference proteome</keyword>
<gene>
    <name evidence="1" type="ORF">AN216_10200</name>
</gene>
<dbReference type="EMBL" id="LJGU01000116">
    <property type="protein sequence ID" value="OEV03634.1"/>
    <property type="molecule type" value="Genomic_DNA"/>
</dbReference>
<organism evidence="1 2">
    <name type="scientific">Streptomyces oceani</name>
    <dbReference type="NCBI Taxonomy" id="1075402"/>
    <lineage>
        <taxon>Bacteria</taxon>
        <taxon>Bacillati</taxon>
        <taxon>Actinomycetota</taxon>
        <taxon>Actinomycetes</taxon>
        <taxon>Kitasatosporales</taxon>
        <taxon>Streptomycetaceae</taxon>
        <taxon>Streptomyces</taxon>
    </lineage>
</organism>
<sequence>MPQVSVKIDEAVRDRLAAVAAERKTSIAALVEQLSADTLPHAERVARMERTRAHLRETTGVVITDDDVVKGSRLLRDIAEGRGVEVR</sequence>
<proteinExistence type="predicted"/>